<proteinExistence type="predicted"/>
<dbReference type="EMBL" id="LAZR01042516">
    <property type="protein sequence ID" value="KKL09353.1"/>
    <property type="molecule type" value="Genomic_DNA"/>
</dbReference>
<reference evidence="1" key="1">
    <citation type="journal article" date="2015" name="Nature">
        <title>Complex archaea that bridge the gap between prokaryotes and eukaryotes.</title>
        <authorList>
            <person name="Spang A."/>
            <person name="Saw J.H."/>
            <person name="Jorgensen S.L."/>
            <person name="Zaremba-Niedzwiedzka K."/>
            <person name="Martijn J."/>
            <person name="Lind A.E."/>
            <person name="van Eijk R."/>
            <person name="Schleper C."/>
            <person name="Guy L."/>
            <person name="Ettema T.J."/>
        </authorList>
    </citation>
    <scope>NUCLEOTIDE SEQUENCE</scope>
</reference>
<accession>A0A0F9DBC5</accession>
<protein>
    <submittedName>
        <fullName evidence="1">Uncharacterized protein</fullName>
    </submittedName>
</protein>
<organism evidence="1">
    <name type="scientific">marine sediment metagenome</name>
    <dbReference type="NCBI Taxonomy" id="412755"/>
    <lineage>
        <taxon>unclassified sequences</taxon>
        <taxon>metagenomes</taxon>
        <taxon>ecological metagenomes</taxon>
    </lineage>
</organism>
<evidence type="ECO:0000313" key="1">
    <source>
        <dbReference type="EMBL" id="KKL09353.1"/>
    </source>
</evidence>
<gene>
    <name evidence="1" type="ORF">LCGC14_2566720</name>
</gene>
<dbReference type="AlphaFoldDB" id="A0A0F9DBC5"/>
<comment type="caution">
    <text evidence="1">The sequence shown here is derived from an EMBL/GenBank/DDBJ whole genome shotgun (WGS) entry which is preliminary data.</text>
</comment>
<sequence length="142" mass="15558">MLHRIPLGGAAREMAHRDLQVKSVRDSLLEPFLEMPGTIAVAATGVGQDEQFVTLSVVFPSVSKPPLSDGIDGKLWRVGRDADMDESVITTHIVHPIWSHLAQGILREIVCIHFDWLLGPGSTRVLGIANELLVFRVHADHG</sequence>
<name>A0A0F9DBC5_9ZZZZ</name>